<keyword evidence="1" id="KW-0472">Membrane</keyword>
<reference evidence="2 3" key="1">
    <citation type="submission" date="2023-03" db="EMBL/GenBank/DDBJ databases">
        <authorList>
            <person name="Kaur S."/>
            <person name="Espinosa-Saiz D."/>
            <person name="Velazquez E."/>
            <person name="Menendez E."/>
            <person name="diCenzo G.C."/>
        </authorList>
    </citation>
    <scope>NUCLEOTIDE SEQUENCE [LARGE SCALE GENOMIC DNA]</scope>
    <source>
        <strain evidence="2 3">LMG 27395</strain>
    </source>
</reference>
<keyword evidence="1" id="KW-1133">Transmembrane helix</keyword>
<dbReference type="EMBL" id="CP120370">
    <property type="protein sequence ID" value="WEX81671.1"/>
    <property type="molecule type" value="Genomic_DNA"/>
</dbReference>
<dbReference type="Proteomes" id="UP001235547">
    <property type="component" value="Chromosome 2"/>
</dbReference>
<gene>
    <name evidence="2" type="ORF">PYH38_001328</name>
</gene>
<sequence length="128" mass="13777">MKDAGNETPIARAILFLLIGPISWGGHFFLVYAFQSVTCALRGGNYLVMSPAVVAAGVILLTLVFALLLLLALRFPRPVARMLRYAPSGKDNQEFSIHVAQLLIVLSLVGVVWTGTAVLLPDACGQLR</sequence>
<accession>A0ABY8CXK2</accession>
<name>A0ABY8CXK2_9HYPH</name>
<protein>
    <recommendedName>
        <fullName evidence="4">Transmembrane protein</fullName>
    </recommendedName>
</protein>
<proteinExistence type="predicted"/>
<evidence type="ECO:0000313" key="3">
    <source>
        <dbReference type="Proteomes" id="UP001235547"/>
    </source>
</evidence>
<keyword evidence="1" id="KW-0812">Transmembrane</keyword>
<evidence type="ECO:0008006" key="4">
    <source>
        <dbReference type="Google" id="ProtNLM"/>
    </source>
</evidence>
<feature type="transmembrane region" description="Helical" evidence="1">
    <location>
        <begin position="95"/>
        <end position="120"/>
    </location>
</feature>
<evidence type="ECO:0000256" key="1">
    <source>
        <dbReference type="SAM" id="Phobius"/>
    </source>
</evidence>
<keyword evidence="3" id="KW-1185">Reference proteome</keyword>
<organism evidence="2 3">
    <name type="scientific">Sinorhizobium numidicum</name>
    <dbReference type="NCBI Taxonomy" id="680248"/>
    <lineage>
        <taxon>Bacteria</taxon>
        <taxon>Pseudomonadati</taxon>
        <taxon>Pseudomonadota</taxon>
        <taxon>Alphaproteobacteria</taxon>
        <taxon>Hyphomicrobiales</taxon>
        <taxon>Rhizobiaceae</taxon>
        <taxon>Sinorhizobium/Ensifer group</taxon>
        <taxon>Sinorhizobium</taxon>
    </lineage>
</organism>
<feature type="transmembrane region" description="Helical" evidence="1">
    <location>
        <begin position="46"/>
        <end position="75"/>
    </location>
</feature>
<feature type="transmembrane region" description="Helical" evidence="1">
    <location>
        <begin position="12"/>
        <end position="34"/>
    </location>
</feature>
<evidence type="ECO:0000313" key="2">
    <source>
        <dbReference type="EMBL" id="WEX81671.1"/>
    </source>
</evidence>